<dbReference type="GO" id="GO:0036064">
    <property type="term" value="C:ciliary basal body"/>
    <property type="evidence" value="ECO:0007669"/>
    <property type="project" value="Ensembl"/>
</dbReference>
<gene>
    <name evidence="6" type="primary">ALPK1</name>
</gene>
<evidence type="ECO:0000259" key="5">
    <source>
        <dbReference type="PROSITE" id="PS51158"/>
    </source>
</evidence>
<dbReference type="GO" id="GO:0005813">
    <property type="term" value="C:centrosome"/>
    <property type="evidence" value="ECO:0007669"/>
    <property type="project" value="Ensembl"/>
</dbReference>
<dbReference type="CDD" id="cd16969">
    <property type="entry name" value="Alpha_kinase_ALPK1"/>
    <property type="match status" value="1"/>
</dbReference>
<name>A0A8B9W8H3_BOSMU</name>
<dbReference type="GO" id="GO:0043123">
    <property type="term" value="P:positive regulation of canonical NF-kappaB signal transduction"/>
    <property type="evidence" value="ECO:0007669"/>
    <property type="project" value="Ensembl"/>
</dbReference>
<protein>
    <submittedName>
        <fullName evidence="6">Alpha kinase 1</fullName>
    </submittedName>
</protein>
<dbReference type="PANTHER" id="PTHR46747:SF1">
    <property type="entry name" value="ALPHA-PROTEIN KINASE 1"/>
    <property type="match status" value="1"/>
</dbReference>
<dbReference type="Proteomes" id="UP000694520">
    <property type="component" value="Chromosome 6"/>
</dbReference>
<feature type="compositionally biased region" description="Polar residues" evidence="4">
    <location>
        <begin position="1028"/>
        <end position="1046"/>
    </location>
</feature>
<feature type="region of interest" description="Disordered" evidence="4">
    <location>
        <begin position="751"/>
        <end position="781"/>
    </location>
</feature>
<dbReference type="Pfam" id="PF02816">
    <property type="entry name" value="Alpha_kinase"/>
    <property type="match status" value="1"/>
</dbReference>
<sequence length="1386" mass="153851">MNNQKAVATLLQECKQVLDQLLLEASDVSEEDKREDQRCRASLPSELRTLIQEAKEMKWPFVPEKWQYKQAVGPEDKTNLQDVIGASLQQLLASLKASILARDCATAAAIVFLSDRLLYGLDVSGQLLQVAKALHRLQPATPIAPQVVIRQARISMHAGKLLKAEYILSSLISNNGATGTWLYRNESDKVLVQSVCIQIRGQILQKLGMWYEAAELIWASIMGYLTLPQPDKKGISTSLGILADIFVSMSKKDYEKFKSNPDINLGVLKEFDHHLLSAAEACKLAAAFSPYTPLFVLTAMVKYPCTCLLSYSSSEDCPPGMKNSYLYEAKEAFEIGLLTKKRDEPVTGRQELHSFLKAAFGLTTVHQRLYGEMETVRTASQLCSEAMGKLYTFSNSSRSQERSCLSGNHVCYHRVKEQLQVQSFSNLDDKSYVPEGFKRGLEKPILHGQVDFPKILEAYSQHHTSVCELFESTCGNNKNKQKGMKTGVCITDLKTETQNTDTVSAMEDKAHFEKGRVISSSRMAMNSQEKLRRAGRRNWAGSDAFRVSVDEDVETEAESTDHSNGGGAVLNKSLSDSLSSSSWSQLSGYKSSTSWEEVNYHVDDMSAGRELSKEGHLVDTQCSTALSDEQEVNGASRAEHPLSSELHGLSLQVPRDDRLESSQCQLHKSTPLATFPPLSTTGTSLASGGGWFKGGMQEVENVGSRNTSAHSRPLFCSASWTSDSGWPKNMTTYPSIQEEETFETIGEFQEINGDAKDGDEEEKREEIKGGTGPPFKDSPCWVDPEGKIAERAEDVPVGFHSVVDESLDKSSMSTPLATFPPLSTTGTSLASGGGWFKGGMQEVENVGSRNTSAHSRPLFCSASWTSDSGWPKNMTTYPSIQEEETFETIGEFQEINGDAKDGDEEEKREEIKGGTGPPFKDSPCWVDPEGKIAERAEDVPVGFHSVVDESLDKSSMVACNSYTPHWLVENPNSGKNGLSVKEQGIDPDASTVDEESPLLGSADVHTTSTCGSLRPCTWKQPHVHGAQIPSSSVSRKTSTPVLSEDCTTTEEANEPGNLLNCSQNSSLSSSWWLKSRAISSGSSEGENPWSFLNSSGSSFVSLPGMTKQAILEARTLQPDDFEKLLAGVRHDWLFQRLEHTGLFKSRQLHGAHSALLLKYSKKSELWTAQETVVYLGDYLHVTKKGRQRNAFWVHHLHQEETLGRYVGKEYKEQKGLWHHFTDVERQMTAQHYVTEFNKRLYEQKIHTQIFYIPSSVLLILEGKTIKGCVSVEPYMLGEFVKLSNNTKVVKTEYKATEYGLAYGHFSYEFSNHRDVVVDLQGWVTGNGKGLIYLTDPQIHSVDQKDVTTNFGKKGIFYFFNNQHVECNEICHRLSLTRPSIEKPNNS</sequence>
<dbReference type="GO" id="GO:0002753">
    <property type="term" value="P:cytoplasmic pattern recognition receptor signaling pathway"/>
    <property type="evidence" value="ECO:0007669"/>
    <property type="project" value="Ensembl"/>
</dbReference>
<keyword evidence="1" id="KW-0723">Serine/threonine-protein kinase</keyword>
<dbReference type="PANTHER" id="PTHR46747">
    <property type="entry name" value="ALPHA-PROTEIN KINASE 1"/>
    <property type="match status" value="1"/>
</dbReference>
<evidence type="ECO:0000256" key="2">
    <source>
        <dbReference type="ARBA" id="ARBA00022679"/>
    </source>
</evidence>
<dbReference type="Gene3D" id="3.20.200.10">
    <property type="entry name" value="MHCK/EF2 kinase"/>
    <property type="match status" value="1"/>
</dbReference>
<evidence type="ECO:0000256" key="4">
    <source>
        <dbReference type="SAM" id="MobiDB-lite"/>
    </source>
</evidence>
<keyword evidence="7" id="KW-1185">Reference proteome</keyword>
<dbReference type="SUPFAM" id="SSF56112">
    <property type="entry name" value="Protein kinase-like (PK-like)"/>
    <property type="match status" value="1"/>
</dbReference>
<dbReference type="GO" id="GO:0048029">
    <property type="term" value="F:monosaccharide binding"/>
    <property type="evidence" value="ECO:0007669"/>
    <property type="project" value="Ensembl"/>
</dbReference>
<dbReference type="PROSITE" id="PS51158">
    <property type="entry name" value="ALPHA_KINASE"/>
    <property type="match status" value="1"/>
</dbReference>
<dbReference type="GO" id="GO:0045087">
    <property type="term" value="P:innate immune response"/>
    <property type="evidence" value="ECO:0007669"/>
    <property type="project" value="Ensembl"/>
</dbReference>
<dbReference type="GO" id="GO:0005524">
    <property type="term" value="F:ATP binding"/>
    <property type="evidence" value="ECO:0007669"/>
    <property type="project" value="InterPro"/>
</dbReference>
<feature type="region of interest" description="Disordered" evidence="4">
    <location>
        <begin position="895"/>
        <end position="925"/>
    </location>
</feature>
<dbReference type="FunFam" id="3.20.200.10:FF:000004">
    <property type="entry name" value="Alpha-protein kinase 1"/>
    <property type="match status" value="1"/>
</dbReference>
<dbReference type="InterPro" id="IPR043529">
    <property type="entry name" value="ALPK1"/>
</dbReference>
<evidence type="ECO:0000313" key="7">
    <source>
        <dbReference type="Proteomes" id="UP000694520"/>
    </source>
</evidence>
<dbReference type="GeneTree" id="ENSGT00940000159753"/>
<keyword evidence="3" id="KW-0418">Kinase</keyword>
<proteinExistence type="predicted"/>
<evidence type="ECO:0000256" key="1">
    <source>
        <dbReference type="ARBA" id="ARBA00022527"/>
    </source>
</evidence>
<reference evidence="6" key="2">
    <citation type="submission" date="2025-08" db="UniProtKB">
        <authorList>
            <consortium name="Ensembl"/>
        </authorList>
    </citation>
    <scope>IDENTIFICATION</scope>
</reference>
<feature type="region of interest" description="Disordered" evidence="4">
    <location>
        <begin position="626"/>
        <end position="647"/>
    </location>
</feature>
<dbReference type="GO" id="GO:0005829">
    <property type="term" value="C:cytosol"/>
    <property type="evidence" value="ECO:0007669"/>
    <property type="project" value="Ensembl"/>
</dbReference>
<dbReference type="InterPro" id="IPR011009">
    <property type="entry name" value="Kinase-like_dom_sf"/>
</dbReference>
<evidence type="ECO:0000256" key="3">
    <source>
        <dbReference type="ARBA" id="ARBA00022777"/>
    </source>
</evidence>
<reference evidence="6" key="1">
    <citation type="submission" date="2019-05" db="EMBL/GenBank/DDBJ databases">
        <authorList>
            <person name="Zhang S."/>
            <person name="Liu J."/>
        </authorList>
    </citation>
    <scope>NUCLEOTIDE SEQUENCE [LARGE SCALE GENOMIC DNA]</scope>
</reference>
<feature type="domain" description="Alpha-type protein kinase" evidence="5">
    <location>
        <begin position="1158"/>
        <end position="1378"/>
    </location>
</feature>
<dbReference type="GO" id="GO:0004674">
    <property type="term" value="F:protein serine/threonine kinase activity"/>
    <property type="evidence" value="ECO:0007669"/>
    <property type="project" value="UniProtKB-KW"/>
</dbReference>
<feature type="region of interest" description="Disordered" evidence="4">
    <location>
        <begin position="1022"/>
        <end position="1059"/>
    </location>
</feature>
<accession>A0A8B9W8H3</accession>
<dbReference type="InterPro" id="IPR004166">
    <property type="entry name" value="a-kinase_dom"/>
</dbReference>
<reference evidence="6" key="3">
    <citation type="submission" date="2025-09" db="UniProtKB">
        <authorList>
            <consortium name="Ensembl"/>
        </authorList>
    </citation>
    <scope>IDENTIFICATION</scope>
</reference>
<dbReference type="GO" id="GO:0000922">
    <property type="term" value="C:spindle pole"/>
    <property type="evidence" value="ECO:0007669"/>
    <property type="project" value="Ensembl"/>
</dbReference>
<organism evidence="6 7">
    <name type="scientific">Bos mutus grunniens</name>
    <name type="common">Wild yak</name>
    <name type="synonym">Bos grunniens</name>
    <dbReference type="NCBI Taxonomy" id="30521"/>
    <lineage>
        <taxon>Eukaryota</taxon>
        <taxon>Metazoa</taxon>
        <taxon>Chordata</taxon>
        <taxon>Craniata</taxon>
        <taxon>Vertebrata</taxon>
        <taxon>Euteleostomi</taxon>
        <taxon>Mammalia</taxon>
        <taxon>Eutheria</taxon>
        <taxon>Laurasiatheria</taxon>
        <taxon>Artiodactyla</taxon>
        <taxon>Ruminantia</taxon>
        <taxon>Pecora</taxon>
        <taxon>Bovidae</taxon>
        <taxon>Bovinae</taxon>
        <taxon>Bos</taxon>
    </lineage>
</organism>
<dbReference type="Ensembl" id="ENSBGRT00000004580.1">
    <property type="protein sequence ID" value="ENSBGRP00000003997.1"/>
    <property type="gene ID" value="ENSBGRG00000002371.1"/>
</dbReference>
<keyword evidence="2" id="KW-0808">Transferase</keyword>
<dbReference type="GO" id="GO:0060271">
    <property type="term" value="P:cilium assembly"/>
    <property type="evidence" value="ECO:0007669"/>
    <property type="project" value="Ensembl"/>
</dbReference>
<dbReference type="Gene3D" id="3.30.200.20">
    <property type="entry name" value="Phosphorylase Kinase, domain 1"/>
    <property type="match status" value="1"/>
</dbReference>
<evidence type="ECO:0000313" key="6">
    <source>
        <dbReference type="Ensembl" id="ENSBGRP00000003997.1"/>
    </source>
</evidence>
<dbReference type="SMART" id="SM00811">
    <property type="entry name" value="Alpha_kinase"/>
    <property type="match status" value="1"/>
</dbReference>